<evidence type="ECO:0000313" key="2">
    <source>
        <dbReference type="EMBL" id="MCF2870730.1"/>
    </source>
</evidence>
<name>A0ABS9CU15_9RHOB</name>
<dbReference type="SUPFAM" id="SSF55811">
    <property type="entry name" value="Nudix"/>
    <property type="match status" value="1"/>
</dbReference>
<evidence type="ECO:0000313" key="3">
    <source>
        <dbReference type="Proteomes" id="UP001200557"/>
    </source>
</evidence>
<dbReference type="InterPro" id="IPR000086">
    <property type="entry name" value="NUDIX_hydrolase_dom"/>
</dbReference>
<sequence length="161" mass="17594">MENLTTHWRPIGKIANKALAIVRRAGPLGDEILACAIPDDTGAIKGWRPLGGSIEFGEQAAETVLRELGEEIFATARIIKQIDVVENIYDHHGIRGHEVVFLFDVELIDPGLAKDDQFVLIEDNGSRNLAGWVPLSDFEAGTTRLFPDGLLSRLSPPNPCA</sequence>
<comment type="caution">
    <text evidence="2">The sequence shown here is derived from an EMBL/GenBank/DDBJ whole genome shotgun (WGS) entry which is preliminary data.</text>
</comment>
<proteinExistence type="predicted"/>
<feature type="domain" description="Nudix hydrolase" evidence="1">
    <location>
        <begin position="12"/>
        <end position="156"/>
    </location>
</feature>
<dbReference type="EMBL" id="JAKGAQ010000001">
    <property type="protein sequence ID" value="MCF2870730.1"/>
    <property type="molecule type" value="Genomic_DNA"/>
</dbReference>
<dbReference type="RefSeq" id="WP_235224824.1">
    <property type="nucleotide sequence ID" value="NZ_JAKGAQ010000001.1"/>
</dbReference>
<dbReference type="CDD" id="cd04688">
    <property type="entry name" value="NUDIX_Hydrolase"/>
    <property type="match status" value="1"/>
</dbReference>
<dbReference type="PROSITE" id="PS51462">
    <property type="entry name" value="NUDIX"/>
    <property type="match status" value="1"/>
</dbReference>
<accession>A0ABS9CU15</accession>
<protein>
    <submittedName>
        <fullName evidence="2">NUDIX domain-containing protein</fullName>
    </submittedName>
</protein>
<dbReference type="Pfam" id="PF00293">
    <property type="entry name" value="NUDIX"/>
    <property type="match status" value="1"/>
</dbReference>
<dbReference type="Gene3D" id="3.90.79.10">
    <property type="entry name" value="Nucleoside Triphosphate Pyrophosphohydrolase"/>
    <property type="match status" value="1"/>
</dbReference>
<evidence type="ECO:0000259" key="1">
    <source>
        <dbReference type="PROSITE" id="PS51462"/>
    </source>
</evidence>
<dbReference type="InterPro" id="IPR015797">
    <property type="entry name" value="NUDIX_hydrolase-like_dom_sf"/>
</dbReference>
<gene>
    <name evidence="2" type="ORF">L0664_06595</name>
</gene>
<organism evidence="2 3">
    <name type="scientific">Octadecabacter dasysiphoniae</name>
    <dbReference type="NCBI Taxonomy" id="2909341"/>
    <lineage>
        <taxon>Bacteria</taxon>
        <taxon>Pseudomonadati</taxon>
        <taxon>Pseudomonadota</taxon>
        <taxon>Alphaproteobacteria</taxon>
        <taxon>Rhodobacterales</taxon>
        <taxon>Roseobacteraceae</taxon>
        <taxon>Octadecabacter</taxon>
    </lineage>
</organism>
<dbReference type="Proteomes" id="UP001200557">
    <property type="component" value="Unassembled WGS sequence"/>
</dbReference>
<keyword evidence="3" id="KW-1185">Reference proteome</keyword>
<reference evidence="2 3" key="1">
    <citation type="submission" date="2022-01" db="EMBL/GenBank/DDBJ databases">
        <title>Octadecabacter sp. nov., isolated from a marine alga.</title>
        <authorList>
            <person name="Jin M.S."/>
            <person name="Kim H.M."/>
            <person name="Han D.M."/>
            <person name="Jung J.J."/>
            <person name="Jeon C.O."/>
        </authorList>
    </citation>
    <scope>NUCLEOTIDE SEQUENCE [LARGE SCALE GENOMIC DNA]</scope>
    <source>
        <strain evidence="2 3">G9-8</strain>
    </source>
</reference>